<gene>
    <name evidence="2" type="ORF">GMARGA_LOCUS8824</name>
</gene>
<reference evidence="2 3" key="1">
    <citation type="submission" date="2021-06" db="EMBL/GenBank/DDBJ databases">
        <authorList>
            <person name="Kallberg Y."/>
            <person name="Tangrot J."/>
            <person name="Rosling A."/>
        </authorList>
    </citation>
    <scope>NUCLEOTIDE SEQUENCE [LARGE SCALE GENOMIC DNA]</scope>
    <source>
        <strain evidence="2 3">120-4 pot B 10/14</strain>
    </source>
</reference>
<dbReference type="Proteomes" id="UP000789901">
    <property type="component" value="Unassembled WGS sequence"/>
</dbReference>
<sequence length="47" mass="5046">EQIIMLKIGIKDKESKGKEIPNKVKSGNSSIKPPGILTTSQVPITAK</sequence>
<proteinExistence type="predicted"/>
<protein>
    <submittedName>
        <fullName evidence="2">20688_t:CDS:1</fullName>
    </submittedName>
</protein>
<evidence type="ECO:0000313" key="3">
    <source>
        <dbReference type="Proteomes" id="UP000789901"/>
    </source>
</evidence>
<accession>A0ABN7UQE1</accession>
<organism evidence="2 3">
    <name type="scientific">Gigaspora margarita</name>
    <dbReference type="NCBI Taxonomy" id="4874"/>
    <lineage>
        <taxon>Eukaryota</taxon>
        <taxon>Fungi</taxon>
        <taxon>Fungi incertae sedis</taxon>
        <taxon>Mucoromycota</taxon>
        <taxon>Glomeromycotina</taxon>
        <taxon>Glomeromycetes</taxon>
        <taxon>Diversisporales</taxon>
        <taxon>Gigasporaceae</taxon>
        <taxon>Gigaspora</taxon>
    </lineage>
</organism>
<name>A0ABN7UQE1_GIGMA</name>
<comment type="caution">
    <text evidence="2">The sequence shown here is derived from an EMBL/GenBank/DDBJ whole genome shotgun (WGS) entry which is preliminary data.</text>
</comment>
<evidence type="ECO:0000256" key="1">
    <source>
        <dbReference type="SAM" id="MobiDB-lite"/>
    </source>
</evidence>
<feature type="compositionally biased region" description="Polar residues" evidence="1">
    <location>
        <begin position="25"/>
        <end position="47"/>
    </location>
</feature>
<feature type="non-terminal residue" evidence="2">
    <location>
        <position position="1"/>
    </location>
</feature>
<keyword evidence="3" id="KW-1185">Reference proteome</keyword>
<feature type="region of interest" description="Disordered" evidence="1">
    <location>
        <begin position="17"/>
        <end position="47"/>
    </location>
</feature>
<evidence type="ECO:0000313" key="2">
    <source>
        <dbReference type="EMBL" id="CAG8640638.1"/>
    </source>
</evidence>
<dbReference type="EMBL" id="CAJVQB010004604">
    <property type="protein sequence ID" value="CAG8640638.1"/>
    <property type="molecule type" value="Genomic_DNA"/>
</dbReference>